<proteinExistence type="predicted"/>
<dbReference type="AlphaFoldDB" id="X1V125"/>
<sequence>MDDFCREAISAVLAIKGAPKPYANPVQFPKSFGRILPELDQPDLQKE</sequence>
<evidence type="ECO:0000313" key="1">
    <source>
        <dbReference type="EMBL" id="GAJ09507.1"/>
    </source>
</evidence>
<gene>
    <name evidence="1" type="ORF">S12H4_52635</name>
</gene>
<organism evidence="1">
    <name type="scientific">marine sediment metagenome</name>
    <dbReference type="NCBI Taxonomy" id="412755"/>
    <lineage>
        <taxon>unclassified sequences</taxon>
        <taxon>metagenomes</taxon>
        <taxon>ecological metagenomes</taxon>
    </lineage>
</organism>
<accession>X1V125</accession>
<comment type="caution">
    <text evidence="1">The sequence shown here is derived from an EMBL/GenBank/DDBJ whole genome shotgun (WGS) entry which is preliminary data.</text>
</comment>
<reference evidence="1" key="1">
    <citation type="journal article" date="2014" name="Front. Microbiol.">
        <title>High frequency of phylogenetically diverse reductive dehalogenase-homologous genes in deep subseafloor sedimentary metagenomes.</title>
        <authorList>
            <person name="Kawai M."/>
            <person name="Futagami T."/>
            <person name="Toyoda A."/>
            <person name="Takaki Y."/>
            <person name="Nishi S."/>
            <person name="Hori S."/>
            <person name="Arai W."/>
            <person name="Tsubouchi T."/>
            <person name="Morono Y."/>
            <person name="Uchiyama I."/>
            <person name="Ito T."/>
            <person name="Fujiyama A."/>
            <person name="Inagaki F."/>
            <person name="Takami H."/>
        </authorList>
    </citation>
    <scope>NUCLEOTIDE SEQUENCE</scope>
    <source>
        <strain evidence="1">Expedition CK06-06</strain>
    </source>
</reference>
<protein>
    <submittedName>
        <fullName evidence="1">Uncharacterized protein</fullName>
    </submittedName>
</protein>
<name>X1V125_9ZZZZ</name>
<dbReference type="EMBL" id="BARW01033414">
    <property type="protein sequence ID" value="GAJ09507.1"/>
    <property type="molecule type" value="Genomic_DNA"/>
</dbReference>